<dbReference type="InterPro" id="IPR027417">
    <property type="entry name" value="P-loop_NTPase"/>
</dbReference>
<organism evidence="5">
    <name type="scientific">marine sediment metagenome</name>
    <dbReference type="NCBI Taxonomy" id="412755"/>
    <lineage>
        <taxon>unclassified sequences</taxon>
        <taxon>metagenomes</taxon>
        <taxon>ecological metagenomes</taxon>
    </lineage>
</organism>
<dbReference type="EMBL" id="BARS01043826">
    <property type="protein sequence ID" value="GAG29735.1"/>
    <property type="molecule type" value="Genomic_DNA"/>
</dbReference>
<dbReference type="PANTHER" id="PTHR42781:SF4">
    <property type="entry name" value="SPERMIDINE_PUTRESCINE IMPORT ATP-BINDING PROTEIN POTA"/>
    <property type="match status" value="1"/>
</dbReference>
<name>X0WGC0_9ZZZZ</name>
<evidence type="ECO:0000313" key="5">
    <source>
        <dbReference type="EMBL" id="GAG29735.1"/>
    </source>
</evidence>
<evidence type="ECO:0000256" key="2">
    <source>
        <dbReference type="ARBA" id="ARBA00022741"/>
    </source>
</evidence>
<dbReference type="GO" id="GO:0016887">
    <property type="term" value="F:ATP hydrolysis activity"/>
    <property type="evidence" value="ECO:0007669"/>
    <property type="project" value="InterPro"/>
</dbReference>
<gene>
    <name evidence="5" type="ORF">S01H1_66291</name>
</gene>
<evidence type="ECO:0000256" key="1">
    <source>
        <dbReference type="ARBA" id="ARBA00022448"/>
    </source>
</evidence>
<proteinExistence type="predicted"/>
<dbReference type="InterPro" id="IPR050093">
    <property type="entry name" value="ABC_SmlMolc_Importer"/>
</dbReference>
<dbReference type="PANTHER" id="PTHR42781">
    <property type="entry name" value="SPERMIDINE/PUTRESCINE IMPORT ATP-BINDING PROTEIN POTA"/>
    <property type="match status" value="1"/>
</dbReference>
<evidence type="ECO:0000256" key="3">
    <source>
        <dbReference type="ARBA" id="ARBA00022840"/>
    </source>
</evidence>
<dbReference type="SMART" id="SM00382">
    <property type="entry name" value="AAA"/>
    <property type="match status" value="1"/>
</dbReference>
<reference evidence="5" key="1">
    <citation type="journal article" date="2014" name="Front. Microbiol.">
        <title>High frequency of phylogenetically diverse reductive dehalogenase-homologous genes in deep subseafloor sedimentary metagenomes.</title>
        <authorList>
            <person name="Kawai M."/>
            <person name="Futagami T."/>
            <person name="Toyoda A."/>
            <person name="Takaki Y."/>
            <person name="Nishi S."/>
            <person name="Hori S."/>
            <person name="Arai W."/>
            <person name="Tsubouchi T."/>
            <person name="Morono Y."/>
            <person name="Uchiyama I."/>
            <person name="Ito T."/>
            <person name="Fujiyama A."/>
            <person name="Inagaki F."/>
            <person name="Takami H."/>
        </authorList>
    </citation>
    <scope>NUCLEOTIDE SEQUENCE</scope>
    <source>
        <strain evidence="5">Expedition CK06-06</strain>
    </source>
</reference>
<dbReference type="InterPro" id="IPR003593">
    <property type="entry name" value="AAA+_ATPase"/>
</dbReference>
<dbReference type="InterPro" id="IPR003439">
    <property type="entry name" value="ABC_transporter-like_ATP-bd"/>
</dbReference>
<feature type="domain" description="ABC transporter" evidence="4">
    <location>
        <begin position="2"/>
        <end position="228"/>
    </location>
</feature>
<keyword evidence="1" id="KW-0813">Transport</keyword>
<dbReference type="Gene3D" id="3.40.50.300">
    <property type="entry name" value="P-loop containing nucleotide triphosphate hydrolases"/>
    <property type="match status" value="1"/>
</dbReference>
<dbReference type="GO" id="GO:0005524">
    <property type="term" value="F:ATP binding"/>
    <property type="evidence" value="ECO:0007669"/>
    <property type="project" value="UniProtKB-KW"/>
</dbReference>
<accession>X0WGC0</accession>
<dbReference type="SUPFAM" id="SSF52540">
    <property type="entry name" value="P-loop containing nucleoside triphosphate hydrolases"/>
    <property type="match status" value="1"/>
</dbReference>
<dbReference type="PROSITE" id="PS50893">
    <property type="entry name" value="ABC_TRANSPORTER_2"/>
    <property type="match status" value="1"/>
</dbReference>
<feature type="non-terminal residue" evidence="5">
    <location>
        <position position="230"/>
    </location>
</feature>
<protein>
    <recommendedName>
        <fullName evidence="4">ABC transporter domain-containing protein</fullName>
    </recommendedName>
</protein>
<evidence type="ECO:0000259" key="4">
    <source>
        <dbReference type="PROSITE" id="PS50893"/>
    </source>
</evidence>
<keyword evidence="2" id="KW-0547">Nucleotide-binding</keyword>
<dbReference type="Pfam" id="PF00005">
    <property type="entry name" value="ABC_tran"/>
    <property type="match status" value="1"/>
</dbReference>
<sequence length="230" mass="25688">MIRMRGLSADFDSFRLEDIDLHVVEGEHFVLLGPSGAGKTLLTEAILGLRRHSKGEILLGGQTVRGRPVDGVSVSYVPQDLAIFPHMGVRDNITFGARVRRMEPASMGRKLAELAAFLDITDLLDRPSTATLSMGEKQRVALARALIVEPRILFLDEPFSSLDFYIRRQLIKKLQEIKSTLSVTIFQVTHNHEEAFMLGDRIAVMFEGRIAQVGPPMELQRRPASLEVAR</sequence>
<comment type="caution">
    <text evidence="5">The sequence shown here is derived from an EMBL/GenBank/DDBJ whole genome shotgun (WGS) entry which is preliminary data.</text>
</comment>
<keyword evidence="3" id="KW-0067">ATP-binding</keyword>
<dbReference type="AlphaFoldDB" id="X0WGC0"/>